<name>A0A2N9YJR7_9GAMM</name>
<dbReference type="AlphaFoldDB" id="A0A2N9YJR7"/>
<dbReference type="RefSeq" id="WP_062153173.1">
    <property type="nucleotide sequence ID" value="NZ_CP012373.2"/>
</dbReference>
<keyword evidence="3" id="KW-1185">Reference proteome</keyword>
<sequence>MSYSLNILASITLLSLPIVSVAETVSLPAYDADITQTSVSGLSSGAFMAAQFQVANSSKIIGAGIIAGGPFYCAGSYSFNTFLENAMNTCMHPLTASVAPQPDVLIKKAQEFASNNEVDALDNLQKEKIYIFSGQADRTVIPLVVDTTYQFYKQLNVPEENIKYVTTVNAGHAIITNNDNDVTCSLTAPPYINDCNFMQSHDILRHIYGNDLNPPAKPYHLSGDFVSFNQFEFIDSNRSSMSQTGFAYIPNSCNTEHCRVHVVFHGCEQGAKKIGNDYYSGTGYNELADTNNIIVLYPQVEPSNIPYNPKGCWDFWGYTSTNAQNPNFYSHTAPQISAVMKMVERLASSRAQH</sequence>
<reference evidence="3" key="1">
    <citation type="submission" date="2016-12" db="EMBL/GenBank/DDBJ databases">
        <title>Complete Genome Sequence of Beggiatoa leptomitiformis D-401.</title>
        <authorList>
            <person name="Fomenkov A."/>
            <person name="Vincze T."/>
            <person name="Grabovich M."/>
            <person name="Anton B.P."/>
            <person name="Dubinina G."/>
            <person name="Orlova M."/>
            <person name="Belousova E."/>
            <person name="Roberts R.J."/>
        </authorList>
    </citation>
    <scope>NUCLEOTIDE SEQUENCE [LARGE SCALE GENOMIC DNA]</scope>
    <source>
        <strain evidence="3">D-401</strain>
    </source>
</reference>
<dbReference type="PANTHER" id="PTHR42972:SF8">
    <property type="entry name" value="POLYHYDROXYBUTYRATE DEPOLYMERASE"/>
    <property type="match status" value="1"/>
</dbReference>
<proteinExistence type="predicted"/>
<accession>A0A2N9YJR7</accession>
<dbReference type="SUPFAM" id="SSF53474">
    <property type="entry name" value="alpha/beta-Hydrolases"/>
    <property type="match status" value="1"/>
</dbReference>
<dbReference type="EMBL" id="CP018889">
    <property type="protein sequence ID" value="AUI70625.2"/>
    <property type="molecule type" value="Genomic_DNA"/>
</dbReference>
<dbReference type="Proteomes" id="UP000234271">
    <property type="component" value="Chromosome"/>
</dbReference>
<evidence type="ECO:0000256" key="1">
    <source>
        <dbReference type="SAM" id="SignalP"/>
    </source>
</evidence>
<dbReference type="PANTHER" id="PTHR42972">
    <property type="entry name" value="TOL-PAL SYSTEM PROTEIN TOLB"/>
    <property type="match status" value="1"/>
</dbReference>
<dbReference type="OrthoDB" id="505233at2"/>
<evidence type="ECO:0000313" key="2">
    <source>
        <dbReference type="EMBL" id="AUI70625.2"/>
    </source>
</evidence>
<feature type="chain" id="PRO_5025059722" evidence="1">
    <location>
        <begin position="23"/>
        <end position="353"/>
    </location>
</feature>
<evidence type="ECO:0000313" key="3">
    <source>
        <dbReference type="Proteomes" id="UP000234271"/>
    </source>
</evidence>
<gene>
    <name evidence="2" type="ORF">BLE401_12220</name>
</gene>
<dbReference type="Gene3D" id="3.40.50.1820">
    <property type="entry name" value="alpha/beta hydrolase"/>
    <property type="match status" value="2"/>
</dbReference>
<feature type="signal peptide" evidence="1">
    <location>
        <begin position="1"/>
        <end position="22"/>
    </location>
</feature>
<keyword evidence="1" id="KW-0732">Signal</keyword>
<organism evidence="2 3">
    <name type="scientific">Beggiatoa leptomitoformis</name>
    <dbReference type="NCBI Taxonomy" id="288004"/>
    <lineage>
        <taxon>Bacteria</taxon>
        <taxon>Pseudomonadati</taxon>
        <taxon>Pseudomonadota</taxon>
        <taxon>Gammaproteobacteria</taxon>
        <taxon>Thiotrichales</taxon>
        <taxon>Thiotrichaceae</taxon>
        <taxon>Beggiatoa</taxon>
    </lineage>
</organism>
<dbReference type="STRING" id="288004.AL038_12045"/>
<protein>
    <submittedName>
        <fullName evidence="2">Poly(3-hydroxybutyrate) depolymerase</fullName>
    </submittedName>
</protein>
<dbReference type="InterPro" id="IPR029058">
    <property type="entry name" value="AB_hydrolase_fold"/>
</dbReference>